<reference evidence="2" key="1">
    <citation type="journal article" date="2020" name="bioRxiv">
        <title>Whole genome comparisons of ergot fungi reveals the divergence and evolution of species within the genus Claviceps are the result of varying mechanisms driving genome evolution and host range expansion.</title>
        <authorList>
            <person name="Wyka S.A."/>
            <person name="Mondo S.J."/>
            <person name="Liu M."/>
            <person name="Dettman J."/>
            <person name="Nalam V."/>
            <person name="Broders K.D."/>
        </authorList>
    </citation>
    <scope>NUCLEOTIDE SEQUENCE</scope>
    <source>
        <strain evidence="2">CCC 489</strain>
    </source>
</reference>
<evidence type="ECO:0000313" key="2">
    <source>
        <dbReference type="EMBL" id="KAG5920682.1"/>
    </source>
</evidence>
<dbReference type="AlphaFoldDB" id="A0A8K0NGW9"/>
<feature type="non-terminal residue" evidence="2">
    <location>
        <position position="1"/>
    </location>
</feature>
<comment type="caution">
    <text evidence="2">The sequence shown here is derived from an EMBL/GenBank/DDBJ whole genome shotgun (WGS) entry which is preliminary data.</text>
</comment>
<keyword evidence="3" id="KW-1185">Reference proteome</keyword>
<name>A0A8K0NGW9_9HYPO</name>
<dbReference type="Proteomes" id="UP000811619">
    <property type="component" value="Unassembled WGS sequence"/>
</dbReference>
<feature type="region of interest" description="Disordered" evidence="1">
    <location>
        <begin position="27"/>
        <end position="105"/>
    </location>
</feature>
<organism evidence="2 3">
    <name type="scientific">Claviceps africana</name>
    <dbReference type="NCBI Taxonomy" id="83212"/>
    <lineage>
        <taxon>Eukaryota</taxon>
        <taxon>Fungi</taxon>
        <taxon>Dikarya</taxon>
        <taxon>Ascomycota</taxon>
        <taxon>Pezizomycotina</taxon>
        <taxon>Sordariomycetes</taxon>
        <taxon>Hypocreomycetidae</taxon>
        <taxon>Hypocreales</taxon>
        <taxon>Clavicipitaceae</taxon>
        <taxon>Claviceps</taxon>
    </lineage>
</organism>
<evidence type="ECO:0000313" key="3">
    <source>
        <dbReference type="Proteomes" id="UP000811619"/>
    </source>
</evidence>
<sequence length="105" mass="11473">AQRAAVAIQAELQRVLHMSRQFLLDLAGGDDDEAQHEAQHGEEEEEQVGVDASGRDQLQLHHHHDTAPAAQATSDAQDRRKRTGKRRFDSGLGLLAEDQADGQAS</sequence>
<evidence type="ECO:0000256" key="1">
    <source>
        <dbReference type="SAM" id="MobiDB-lite"/>
    </source>
</evidence>
<protein>
    <submittedName>
        <fullName evidence="2">Uncharacterized protein</fullName>
    </submittedName>
</protein>
<proteinExistence type="predicted"/>
<gene>
    <name evidence="2" type="ORF">E4U42_006098</name>
</gene>
<dbReference type="EMBL" id="SRPY01000599">
    <property type="protein sequence ID" value="KAG5920682.1"/>
    <property type="molecule type" value="Genomic_DNA"/>
</dbReference>
<accession>A0A8K0NGW9</accession>